<reference evidence="13 14" key="1">
    <citation type="submission" date="2021-03" db="EMBL/GenBank/DDBJ databases">
        <title>The complete genome sequence of Acetobacter sacchari TBRC 11175.</title>
        <authorList>
            <person name="Charoenyingcharoen P."/>
            <person name="Yukphan P."/>
        </authorList>
    </citation>
    <scope>NUCLEOTIDE SEQUENCE [LARGE SCALE GENOMIC DNA]</scope>
    <source>
        <strain evidence="13 14">TBRC 11175</strain>
    </source>
</reference>
<evidence type="ECO:0000256" key="11">
    <source>
        <dbReference type="SAM" id="MobiDB-lite"/>
    </source>
</evidence>
<dbReference type="Pfam" id="PF01926">
    <property type="entry name" value="MMR_HSR1"/>
    <property type="match status" value="2"/>
</dbReference>
<sequence length="536" mass="58649">MAERRKTPRASRPEAPLPKEGLPTVVIAGRPNVGKSTLFNRLVGRRQALVADQPGVTRDRKEGEAMLRGRLVRLIDTAGLEEAAPDTLYGRMRASSESAVQQADLVLFCIDARAGITPADAHFASWLRRQNRKVILVANKAEGRSGAAAAMEAFSLGLGDPLALSAEHGDGIADLMGEIAESLPPREEAEAPEVVEPVKGSARARARAAREAKGQPKTSVQPEPEVEVNFADILEGSTQAEADDPMFAEFAEQAAFVEDETAVAGVLKIAFVGRPNAGKSTLLNRVLGEERMITGPEPGLTRDSIAVMVRDEHGEVQIVDTAGLRRKARIDERLEKMSTSATIEALKMAEVVVLVIDATLGLHEQDLQIARLIEREGRGCVLALNKWDAVEDRVATRKAIYDRLEISLTQMRGIEVVSFSASTGAGVNKLLPAVRRTAEIWSTRVSTGELNRWFDSALERHAPPLVSGRRLKLRYITQVKSRPPTFLIFGTRAEQLPDDYRRYLVNGLRESFGLDGVPIRLQLRGTKNPYADENER</sequence>
<dbReference type="PIRSF" id="PIRSF006485">
    <property type="entry name" value="GTP-binding_EngA"/>
    <property type="match status" value="1"/>
</dbReference>
<feature type="binding site" evidence="8">
    <location>
        <begin position="29"/>
        <end position="36"/>
    </location>
    <ligand>
        <name>GTP</name>
        <dbReference type="ChEBI" id="CHEBI:37565"/>
        <label>1</label>
    </ligand>
</feature>
<evidence type="ECO:0000256" key="7">
    <source>
        <dbReference type="ARBA" id="ARBA00032345"/>
    </source>
</evidence>
<feature type="domain" description="EngA-type G" evidence="12">
    <location>
        <begin position="23"/>
        <end position="187"/>
    </location>
</feature>
<dbReference type="CDD" id="cd01894">
    <property type="entry name" value="EngA1"/>
    <property type="match status" value="1"/>
</dbReference>
<keyword evidence="14" id="KW-1185">Reference proteome</keyword>
<evidence type="ECO:0000256" key="4">
    <source>
        <dbReference type="ARBA" id="ARBA00022737"/>
    </source>
</evidence>
<feature type="binding site" evidence="8">
    <location>
        <begin position="273"/>
        <end position="280"/>
    </location>
    <ligand>
        <name>GTP</name>
        <dbReference type="ChEBI" id="CHEBI:37565"/>
        <label>2</label>
    </ligand>
</feature>
<evidence type="ECO:0000256" key="5">
    <source>
        <dbReference type="ARBA" id="ARBA00022741"/>
    </source>
</evidence>
<dbReference type="InterPro" id="IPR005225">
    <property type="entry name" value="Small_GTP-bd"/>
</dbReference>
<comment type="function">
    <text evidence="8 10">GTPase that plays an essential role in the late steps of ribosome biogenesis.</text>
</comment>
<dbReference type="PROSITE" id="PS51712">
    <property type="entry name" value="G_ENGA"/>
    <property type="match status" value="2"/>
</dbReference>
<evidence type="ECO:0000256" key="10">
    <source>
        <dbReference type="RuleBase" id="RU004481"/>
    </source>
</evidence>
<evidence type="ECO:0000259" key="12">
    <source>
        <dbReference type="PROSITE" id="PS51712"/>
    </source>
</evidence>
<dbReference type="PRINTS" id="PR00326">
    <property type="entry name" value="GTP1OBG"/>
</dbReference>
<dbReference type="InterPro" id="IPR006073">
    <property type="entry name" value="GTP-bd"/>
</dbReference>
<comment type="caution">
    <text evidence="13">The sequence shown here is derived from an EMBL/GenBank/DDBJ whole genome shotgun (WGS) entry which is preliminary data.</text>
</comment>
<dbReference type="HAMAP" id="MF_00195">
    <property type="entry name" value="GTPase_Der"/>
    <property type="match status" value="1"/>
</dbReference>
<gene>
    <name evidence="8 13" type="primary">der</name>
    <name evidence="13" type="ORF">J2D73_06800</name>
</gene>
<dbReference type="CDD" id="cd01895">
    <property type="entry name" value="EngA2"/>
    <property type="match status" value="1"/>
</dbReference>
<evidence type="ECO:0000313" key="13">
    <source>
        <dbReference type="EMBL" id="MBO1359506.1"/>
    </source>
</evidence>
<keyword evidence="4 10" id="KW-0677">Repeat</keyword>
<dbReference type="InterPro" id="IPR032859">
    <property type="entry name" value="KH_dom-like"/>
</dbReference>
<dbReference type="NCBIfam" id="TIGR03594">
    <property type="entry name" value="GTPase_EngA"/>
    <property type="match status" value="1"/>
</dbReference>
<dbReference type="InterPro" id="IPR031166">
    <property type="entry name" value="G_ENGA"/>
</dbReference>
<evidence type="ECO:0000256" key="8">
    <source>
        <dbReference type="HAMAP-Rule" id="MF_00195"/>
    </source>
</evidence>
<dbReference type="EMBL" id="JAFVMF010000006">
    <property type="protein sequence ID" value="MBO1359506.1"/>
    <property type="molecule type" value="Genomic_DNA"/>
</dbReference>
<dbReference type="InterPro" id="IPR027417">
    <property type="entry name" value="P-loop_NTPase"/>
</dbReference>
<protein>
    <recommendedName>
        <fullName evidence="2 8">GTPase Der</fullName>
    </recommendedName>
    <alternativeName>
        <fullName evidence="7 8">GTP-binding protein EngA</fullName>
    </alternativeName>
</protein>
<feature type="binding site" evidence="8">
    <location>
        <begin position="76"/>
        <end position="80"/>
    </location>
    <ligand>
        <name>GTP</name>
        <dbReference type="ChEBI" id="CHEBI:37565"/>
        <label>1</label>
    </ligand>
</feature>
<dbReference type="InterPro" id="IPR016484">
    <property type="entry name" value="GTPase_Der"/>
</dbReference>
<feature type="domain" description="EngA-type G" evidence="12">
    <location>
        <begin position="267"/>
        <end position="442"/>
    </location>
</feature>
<comment type="similarity">
    <text evidence="1 8 9 10">Belongs to the TRAFAC class TrmE-Era-EngA-EngB-Septin-like GTPase superfamily. EngA (Der) GTPase family.</text>
</comment>
<dbReference type="Gene3D" id="3.30.300.20">
    <property type="match status" value="1"/>
</dbReference>
<proteinExistence type="inferred from homology"/>
<comment type="subunit">
    <text evidence="8">Associates with the 50S ribosomal subunit.</text>
</comment>
<dbReference type="SMART" id="SM00382">
    <property type="entry name" value="AAA"/>
    <property type="match status" value="2"/>
</dbReference>
<dbReference type="Gene3D" id="3.40.50.300">
    <property type="entry name" value="P-loop containing nucleotide triphosphate hydrolases"/>
    <property type="match status" value="2"/>
</dbReference>
<feature type="binding site" evidence="8">
    <location>
        <begin position="320"/>
        <end position="324"/>
    </location>
    <ligand>
        <name>GTP</name>
        <dbReference type="ChEBI" id="CHEBI:37565"/>
        <label>2</label>
    </ligand>
</feature>
<evidence type="ECO:0000256" key="6">
    <source>
        <dbReference type="ARBA" id="ARBA00023134"/>
    </source>
</evidence>
<dbReference type="RefSeq" id="WP_207880714.1">
    <property type="nucleotide sequence ID" value="NZ_JAFVMF010000006.1"/>
</dbReference>
<evidence type="ECO:0000256" key="3">
    <source>
        <dbReference type="ARBA" id="ARBA00022517"/>
    </source>
</evidence>
<evidence type="ECO:0000313" key="14">
    <source>
        <dbReference type="Proteomes" id="UP000664771"/>
    </source>
</evidence>
<organism evidence="13 14">
    <name type="scientific">Acetobacter sacchari</name>
    <dbReference type="NCBI Taxonomy" id="2661687"/>
    <lineage>
        <taxon>Bacteria</taxon>
        <taxon>Pseudomonadati</taxon>
        <taxon>Pseudomonadota</taxon>
        <taxon>Alphaproteobacteria</taxon>
        <taxon>Acetobacterales</taxon>
        <taxon>Acetobacteraceae</taxon>
        <taxon>Acetobacter</taxon>
    </lineage>
</organism>
<dbReference type="SUPFAM" id="SSF52540">
    <property type="entry name" value="P-loop containing nucleoside triphosphate hydrolases"/>
    <property type="match status" value="2"/>
</dbReference>
<dbReference type="Proteomes" id="UP000664771">
    <property type="component" value="Unassembled WGS sequence"/>
</dbReference>
<dbReference type="InterPro" id="IPR003593">
    <property type="entry name" value="AAA+_ATPase"/>
</dbReference>
<name>A0ABS3LUD9_9PROT</name>
<dbReference type="InterPro" id="IPR015946">
    <property type="entry name" value="KH_dom-like_a/b"/>
</dbReference>
<evidence type="ECO:0000256" key="1">
    <source>
        <dbReference type="ARBA" id="ARBA00008279"/>
    </source>
</evidence>
<keyword evidence="5 8" id="KW-0547">Nucleotide-binding</keyword>
<dbReference type="PANTHER" id="PTHR43834:SF6">
    <property type="entry name" value="GTPASE DER"/>
    <property type="match status" value="1"/>
</dbReference>
<dbReference type="PANTHER" id="PTHR43834">
    <property type="entry name" value="GTPASE DER"/>
    <property type="match status" value="1"/>
</dbReference>
<accession>A0ABS3LUD9</accession>
<keyword evidence="3 8" id="KW-0690">Ribosome biogenesis</keyword>
<evidence type="ECO:0000256" key="9">
    <source>
        <dbReference type="PROSITE-ProRule" id="PRU01049"/>
    </source>
</evidence>
<dbReference type="NCBIfam" id="TIGR00231">
    <property type="entry name" value="small_GTP"/>
    <property type="match status" value="2"/>
</dbReference>
<feature type="binding site" evidence="8">
    <location>
        <begin position="385"/>
        <end position="388"/>
    </location>
    <ligand>
        <name>GTP</name>
        <dbReference type="ChEBI" id="CHEBI:37565"/>
        <label>2</label>
    </ligand>
</feature>
<feature type="region of interest" description="Disordered" evidence="11">
    <location>
        <begin position="1"/>
        <end position="21"/>
    </location>
</feature>
<feature type="binding site" evidence="8">
    <location>
        <begin position="139"/>
        <end position="142"/>
    </location>
    <ligand>
        <name>GTP</name>
        <dbReference type="ChEBI" id="CHEBI:37565"/>
        <label>1</label>
    </ligand>
</feature>
<evidence type="ECO:0000256" key="2">
    <source>
        <dbReference type="ARBA" id="ARBA00020953"/>
    </source>
</evidence>
<dbReference type="Pfam" id="PF14714">
    <property type="entry name" value="KH_dom-like"/>
    <property type="match status" value="1"/>
</dbReference>
<keyword evidence="6 8" id="KW-0342">GTP-binding</keyword>